<dbReference type="AlphaFoldDB" id="A0A315ZNV9"/>
<accession>A0A315ZNV9</accession>
<dbReference type="EMBL" id="UHJJ01000020">
    <property type="protein sequence ID" value="SUQ16019.1"/>
    <property type="molecule type" value="Genomic_DNA"/>
</dbReference>
<name>A0A315ZNV9_9FIRM</name>
<proteinExistence type="predicted"/>
<keyword evidence="2" id="KW-1185">Reference proteome</keyword>
<dbReference type="NCBIfam" id="TIGR03057">
    <property type="entry name" value="xxxLxxG_by_4"/>
    <property type="match status" value="1"/>
</dbReference>
<dbReference type="Proteomes" id="UP000254051">
    <property type="component" value="Unassembled WGS sequence"/>
</dbReference>
<dbReference type="Gene3D" id="1.10.287.950">
    <property type="entry name" value="Methyl-accepting chemotaxis protein"/>
    <property type="match status" value="1"/>
</dbReference>
<evidence type="ECO:0000313" key="2">
    <source>
        <dbReference type="Proteomes" id="UP000254051"/>
    </source>
</evidence>
<protein>
    <submittedName>
        <fullName evidence="1">X-X-X-Leu-X-X-Gly heptad repeat-containing protein</fullName>
    </submittedName>
</protein>
<evidence type="ECO:0000313" key="1">
    <source>
        <dbReference type="EMBL" id="SUQ16019.1"/>
    </source>
</evidence>
<dbReference type="InterPro" id="IPR023908">
    <property type="entry name" value="xxxLxxG_rpt"/>
</dbReference>
<gene>
    <name evidence="1" type="ORF">SAMN05216529_1202</name>
</gene>
<organism evidence="1 2">
    <name type="scientific">Faecalicatena contorta</name>
    <dbReference type="NCBI Taxonomy" id="39482"/>
    <lineage>
        <taxon>Bacteria</taxon>
        <taxon>Bacillati</taxon>
        <taxon>Bacillota</taxon>
        <taxon>Clostridia</taxon>
        <taxon>Lachnospirales</taxon>
        <taxon>Lachnospiraceae</taxon>
        <taxon>Faecalicatena</taxon>
    </lineage>
</organism>
<reference evidence="2" key="1">
    <citation type="submission" date="2017-07" db="EMBL/GenBank/DDBJ databases">
        <authorList>
            <person name="Varghese N."/>
            <person name="Submissions S."/>
        </authorList>
    </citation>
    <scope>NUCLEOTIDE SEQUENCE [LARGE SCALE GENOMIC DNA]</scope>
    <source>
        <strain evidence="2">NLAE-zl-C134</strain>
    </source>
</reference>
<sequence length="373" mass="39716">MNLHTLSYTPSKSETLTGGSKQVLDALTTIQSSLTSVSVSTEQLEQLTGSSASIKQGISNLYDGAVTLQTNLSYESYKAAMNQNGLDLNQLKAGNSAAITSLSEQIANLQVSLEQLKSIPGYESNEENAAKVSDLENQITSLSNIVTLLTGNNAAIGGTETYFNTVSSGVASLVNGLSDLKTNYEAFDSAIVSLANTLSGLAVNMSTLKSGIDQLVNNYTMLDTGINEYTSGVATVAASYSQLVDGVSTFASGSKELLEGAGTLKQGTAELYNGIVTLCDGTTELHDGTSEFYEKTLDMDTQVEDSIDEMIASISGEETEIVSFVSEKNKKVESVQFVIKTAAIEKEDVAEVTETVTQKMNFWQKILNLFGLY</sequence>